<feature type="transmembrane region" description="Helical" evidence="1">
    <location>
        <begin position="25"/>
        <end position="46"/>
    </location>
</feature>
<comment type="caution">
    <text evidence="2">The sequence shown here is derived from an EMBL/GenBank/DDBJ whole genome shotgun (WGS) entry which is preliminary data.</text>
</comment>
<evidence type="ECO:0000313" key="3">
    <source>
        <dbReference type="Proteomes" id="UP000326169"/>
    </source>
</evidence>
<dbReference type="Proteomes" id="UP000326169">
    <property type="component" value="Unassembled WGS sequence"/>
</dbReference>
<keyword evidence="1" id="KW-0812">Transmembrane</keyword>
<gene>
    <name evidence="2" type="ORF">NIES46_50230</name>
</gene>
<dbReference type="EMBL" id="BIMW01000321">
    <property type="protein sequence ID" value="GCE96948.1"/>
    <property type="molecule type" value="Genomic_DNA"/>
</dbReference>
<name>A0A5M3TFU9_LIMPL</name>
<keyword evidence="1" id="KW-0472">Membrane</keyword>
<accession>A0A5M3TFU9</accession>
<organism evidence="2 3">
    <name type="scientific">Limnospira platensis NIES-46</name>
    <dbReference type="NCBI Taxonomy" id="1236695"/>
    <lineage>
        <taxon>Bacteria</taxon>
        <taxon>Bacillati</taxon>
        <taxon>Cyanobacteriota</taxon>
        <taxon>Cyanophyceae</taxon>
        <taxon>Oscillatoriophycideae</taxon>
        <taxon>Oscillatoriales</taxon>
        <taxon>Sirenicapillariaceae</taxon>
        <taxon>Limnospira</taxon>
    </lineage>
</organism>
<protein>
    <submittedName>
        <fullName evidence="2">Uncharacterized protein</fullName>
    </submittedName>
</protein>
<sequence length="142" mass="15536">MPIVIVTELLPPALSFFVQSYMQHVVFQLALAVILLLITGFTSTPWHVCLSLLLHKAFASCNISIPLGVGVEREVAFPNSHSKPCLIVSHHTAPDVDTLFVKGTELLPPALSFFVQSYMQHVVFQLALAIIFLIIAVSISTP</sequence>
<reference evidence="2 3" key="1">
    <citation type="journal article" date="2019" name="J Genomics">
        <title>The Draft Genome of a Hydrogen-producing Cyanobacterium, Arthrospira platensis NIES-46.</title>
        <authorList>
            <person name="Suzuki S."/>
            <person name="Yamaguchi H."/>
            <person name="Kawachi M."/>
        </authorList>
    </citation>
    <scope>NUCLEOTIDE SEQUENCE [LARGE SCALE GENOMIC DNA]</scope>
    <source>
        <strain evidence="2 3">NIES-46</strain>
    </source>
</reference>
<proteinExistence type="predicted"/>
<feature type="transmembrane region" description="Helical" evidence="1">
    <location>
        <begin position="122"/>
        <end position="141"/>
    </location>
</feature>
<evidence type="ECO:0000313" key="2">
    <source>
        <dbReference type="EMBL" id="GCE96948.1"/>
    </source>
</evidence>
<keyword evidence="1" id="KW-1133">Transmembrane helix</keyword>
<keyword evidence="3" id="KW-1185">Reference proteome</keyword>
<evidence type="ECO:0000256" key="1">
    <source>
        <dbReference type="SAM" id="Phobius"/>
    </source>
</evidence>